<evidence type="ECO:0000313" key="1">
    <source>
        <dbReference type="EMBL" id="AEW04847.1"/>
    </source>
</evidence>
<dbReference type="KEGG" id="sap:Sulac_1350"/>
<dbReference type="AlphaFoldDB" id="G8TWE9"/>
<proteinExistence type="predicted"/>
<name>G8TWE9_SULAD</name>
<dbReference type="Proteomes" id="UP000005439">
    <property type="component" value="Chromosome"/>
</dbReference>
<organism evidence="1 2">
    <name type="scientific">Sulfobacillus acidophilus (strain ATCC 700253 / DSM 10332 / NAL)</name>
    <dbReference type="NCBI Taxonomy" id="679936"/>
    <lineage>
        <taxon>Bacteria</taxon>
        <taxon>Bacillati</taxon>
        <taxon>Bacillota</taxon>
        <taxon>Clostridia</taxon>
        <taxon>Eubacteriales</taxon>
        <taxon>Clostridiales Family XVII. Incertae Sedis</taxon>
        <taxon>Sulfobacillus</taxon>
    </lineage>
</organism>
<protein>
    <submittedName>
        <fullName evidence="1">Uncharacterized protein</fullName>
    </submittedName>
</protein>
<reference evidence="1 2" key="2">
    <citation type="journal article" date="2012" name="Stand. Genomic Sci.">
        <title>Complete genome sequence of the moderately thermophilic mineral-sulfide-oxidizing firmicute Sulfobacillus acidophilus type strain (NAL(T)).</title>
        <authorList>
            <person name="Anderson I."/>
            <person name="Chertkov O."/>
            <person name="Chen A."/>
            <person name="Saunders E."/>
            <person name="Lapidus A."/>
            <person name="Nolan M."/>
            <person name="Lucas S."/>
            <person name="Hammon N."/>
            <person name="Deshpande S."/>
            <person name="Cheng J.F."/>
            <person name="Han C."/>
            <person name="Tapia R."/>
            <person name="Goodwin L.A."/>
            <person name="Pitluck S."/>
            <person name="Liolios K."/>
            <person name="Pagani I."/>
            <person name="Ivanova N."/>
            <person name="Mikhailova N."/>
            <person name="Pati A."/>
            <person name="Palaniappan K."/>
            <person name="Land M."/>
            <person name="Pan C."/>
            <person name="Rohde M."/>
            <person name="Pukall R."/>
            <person name="Goker M."/>
            <person name="Detter J.C."/>
            <person name="Woyke T."/>
            <person name="Bristow J."/>
            <person name="Eisen J.A."/>
            <person name="Markowitz V."/>
            <person name="Hugenholtz P."/>
            <person name="Kyrpides N.C."/>
            <person name="Klenk H.P."/>
            <person name="Mavromatis K."/>
        </authorList>
    </citation>
    <scope>NUCLEOTIDE SEQUENCE [LARGE SCALE GENOMIC DNA]</scope>
    <source>
        <strain evidence="2">ATCC 700253 / DSM 10332 / NAL</strain>
    </source>
</reference>
<sequence length="112" mass="12792">MEHPPIRTLHTTMGEMLAVRVTIRERGHRPTLDESLAFHDVGYWDAGADDVATLTYPFLYRIEVVDEEAQENADLIPGTRGNPEAIRAVADYYGHQHMVWTPFGLVVFDVRR</sequence>
<dbReference type="EMBL" id="CP003179">
    <property type="protein sequence ID" value="AEW04847.1"/>
    <property type="molecule type" value="Genomic_DNA"/>
</dbReference>
<reference evidence="2" key="1">
    <citation type="submission" date="2011-12" db="EMBL/GenBank/DDBJ databases">
        <title>The complete genome of chromosome of Sulfobacillus acidophilus DSM 10332.</title>
        <authorList>
            <person name="Lucas S."/>
            <person name="Han J."/>
            <person name="Lapidus A."/>
            <person name="Bruce D."/>
            <person name="Goodwin L."/>
            <person name="Pitluck S."/>
            <person name="Peters L."/>
            <person name="Kyrpides N."/>
            <person name="Mavromatis K."/>
            <person name="Ivanova N."/>
            <person name="Mikhailova N."/>
            <person name="Chertkov O."/>
            <person name="Saunders E."/>
            <person name="Detter J.C."/>
            <person name="Tapia R."/>
            <person name="Han C."/>
            <person name="Land M."/>
            <person name="Hauser L."/>
            <person name="Markowitz V."/>
            <person name="Cheng J.-F."/>
            <person name="Hugenholtz P."/>
            <person name="Woyke T."/>
            <person name="Wu D."/>
            <person name="Pukall R."/>
            <person name="Gehrich-Schroeter G."/>
            <person name="Schneider S."/>
            <person name="Klenk H.-P."/>
            <person name="Eisen J.A."/>
        </authorList>
    </citation>
    <scope>NUCLEOTIDE SEQUENCE [LARGE SCALE GENOMIC DNA]</scope>
    <source>
        <strain evidence="2">ATCC 700253 / DSM 10332 / NAL</strain>
    </source>
</reference>
<accession>G8TWE9</accession>
<dbReference type="PATRIC" id="fig|679936.5.peg.1415"/>
<evidence type="ECO:0000313" key="2">
    <source>
        <dbReference type="Proteomes" id="UP000005439"/>
    </source>
</evidence>
<keyword evidence="2" id="KW-1185">Reference proteome</keyword>
<dbReference type="HOGENOM" id="CLU_2144564_0_0_9"/>
<gene>
    <name evidence="1" type="ordered locus">Sulac_1350</name>
</gene>